<dbReference type="PANTHER" id="PTHR12716">
    <property type="entry name" value="TRANSCRIPTION INITIATION FACTOR IIE, BETA SUBUNIT"/>
    <property type="match status" value="1"/>
</dbReference>
<evidence type="ECO:0000256" key="8">
    <source>
        <dbReference type="SAM" id="MobiDB-lite"/>
    </source>
</evidence>
<keyword evidence="2 7" id="KW-0805">Transcription regulation</keyword>
<feature type="compositionally biased region" description="Low complexity" evidence="8">
    <location>
        <begin position="37"/>
        <end position="50"/>
    </location>
</feature>
<evidence type="ECO:0000256" key="4">
    <source>
        <dbReference type="ARBA" id="ARBA00023163"/>
    </source>
</evidence>
<keyword evidence="11" id="KW-1185">Reference proteome</keyword>
<comment type="function">
    <text evidence="6 7">Recruits TFIIH to the initiation complex and stimulates the RNA polymerase II C-terminal domain kinase and DNA-dependent ATPase activities of TFIIH. Both TFIIH and TFIIE are required for promoter clearance by RNA polymerase.</text>
</comment>
<dbReference type="Proteomes" id="UP001056384">
    <property type="component" value="Chromosome 4"/>
</dbReference>
<dbReference type="PANTHER" id="PTHR12716:SF8">
    <property type="entry name" value="TRANSCRIPTION INITIATION FACTOR IIE SUBUNIT BETA"/>
    <property type="match status" value="1"/>
</dbReference>
<dbReference type="InterPro" id="IPR040501">
    <property type="entry name" value="TFA2_Winged_2"/>
</dbReference>
<keyword evidence="4 7" id="KW-0804">Transcription</keyword>
<sequence length="291" mass="32685">MSLSSKLASYKQELADATTRNTAHSRPAGASAVPQRTSTPKPATPAASADTPKRSHEEAFSAPAASGVTQGHGQELLTQVHYAIDKLKSNKLEAMTFESLISYLSLPNDANRRIPLIKQALQANDRVDFIPKRESSNGKDSFRYRPKHPVTNAEELKNYLARQTTATGILVKELKDGWPDCQKTIDDLERDHFLLATRNKKDNTAKMIWADSPAYHVQISSDFRDYWSKTKLPTTETEIRNDLEKAGITPTSQVKEIKRDMKKKDRKKPTRRGGKTTNHHMAGILKDYSRK</sequence>
<feature type="region of interest" description="Disordered" evidence="8">
    <location>
        <begin position="244"/>
        <end position="291"/>
    </location>
</feature>
<dbReference type="GO" id="GO:0003677">
    <property type="term" value="F:DNA binding"/>
    <property type="evidence" value="ECO:0007669"/>
    <property type="project" value="UniProtKB-UniRule"/>
</dbReference>
<evidence type="ECO:0000256" key="3">
    <source>
        <dbReference type="ARBA" id="ARBA00023125"/>
    </source>
</evidence>
<dbReference type="AlphaFoldDB" id="A0A9Q9AMY6"/>
<evidence type="ECO:0000256" key="6">
    <source>
        <dbReference type="ARBA" id="ARBA00025581"/>
    </source>
</evidence>
<dbReference type="GO" id="GO:0006367">
    <property type="term" value="P:transcription initiation at RNA polymerase II promoter"/>
    <property type="evidence" value="ECO:0007669"/>
    <property type="project" value="UniProtKB-UniRule"/>
</dbReference>
<dbReference type="EMBL" id="CP099421">
    <property type="protein sequence ID" value="USW52432.1"/>
    <property type="molecule type" value="Genomic_DNA"/>
</dbReference>
<comment type="similarity">
    <text evidence="7">Belongs to the TFIIE beta subunit family.</text>
</comment>
<comment type="subunit">
    <text evidence="7">Tetramer of two alpha and two beta chains.</text>
</comment>
<comment type="subcellular location">
    <subcellularLocation>
        <location evidence="1 7">Nucleus</location>
    </subcellularLocation>
</comment>
<reference evidence="10" key="1">
    <citation type="submission" date="2022-06" db="EMBL/GenBank/DDBJ databases">
        <title>Complete genome sequences of two strains of the flax pathogen Septoria linicola.</title>
        <authorList>
            <person name="Lapalu N."/>
            <person name="Simon A."/>
            <person name="Demenou B."/>
            <person name="Paumier D."/>
            <person name="Guillot M.-P."/>
            <person name="Gout L."/>
            <person name="Valade R."/>
        </authorList>
    </citation>
    <scope>NUCLEOTIDE SEQUENCE</scope>
    <source>
        <strain evidence="10">SE15195</strain>
    </source>
</reference>
<dbReference type="InterPro" id="IPR003166">
    <property type="entry name" value="TFIIE_bsu_DNA-bd"/>
</dbReference>
<dbReference type="OrthoDB" id="5323195at2759"/>
<evidence type="ECO:0000256" key="7">
    <source>
        <dbReference type="PIRNR" id="PIRNR016398"/>
    </source>
</evidence>
<gene>
    <name evidence="10" type="ORF">Slin15195_G057510</name>
</gene>
<evidence type="ECO:0000256" key="2">
    <source>
        <dbReference type="ARBA" id="ARBA00023015"/>
    </source>
</evidence>
<keyword evidence="3 7" id="KW-0238">DNA-binding</keyword>
<dbReference type="PIRSF" id="PIRSF016398">
    <property type="entry name" value="TFIIE-beta"/>
    <property type="match status" value="1"/>
</dbReference>
<keyword evidence="5 7" id="KW-0539">Nucleus</keyword>
<evidence type="ECO:0000313" key="11">
    <source>
        <dbReference type="Proteomes" id="UP001056384"/>
    </source>
</evidence>
<evidence type="ECO:0000259" key="9">
    <source>
        <dbReference type="PROSITE" id="PS51351"/>
    </source>
</evidence>
<dbReference type="GO" id="GO:0005673">
    <property type="term" value="C:transcription factor TFIIE complex"/>
    <property type="evidence" value="ECO:0007669"/>
    <property type="project" value="UniProtKB-UniRule"/>
</dbReference>
<evidence type="ECO:0000313" key="10">
    <source>
        <dbReference type="EMBL" id="USW52432.1"/>
    </source>
</evidence>
<feature type="region of interest" description="Disordered" evidence="8">
    <location>
        <begin position="1"/>
        <end position="69"/>
    </location>
</feature>
<dbReference type="Pfam" id="PF18121">
    <property type="entry name" value="TFA2_Winged_2"/>
    <property type="match status" value="1"/>
</dbReference>
<dbReference type="GO" id="GO:0001097">
    <property type="term" value="F:TFIIH-class transcription factor complex binding"/>
    <property type="evidence" value="ECO:0007669"/>
    <property type="project" value="TreeGrafter"/>
</dbReference>
<dbReference type="PROSITE" id="PS51351">
    <property type="entry name" value="TFIIE_BETA_C"/>
    <property type="match status" value="1"/>
</dbReference>
<proteinExistence type="inferred from homology"/>
<accession>A0A9Q9AMY6</accession>
<dbReference type="InterPro" id="IPR016656">
    <property type="entry name" value="TFIIE-bsu"/>
</dbReference>
<feature type="domain" description="TFIIE beta" evidence="9">
    <location>
        <begin position="64"/>
        <end position="151"/>
    </location>
</feature>
<dbReference type="Pfam" id="PF02186">
    <property type="entry name" value="TFIIE_beta"/>
    <property type="match status" value="1"/>
</dbReference>
<protein>
    <recommendedName>
        <fullName evidence="7">Transcription initiation factor IIE subunit beta</fullName>
    </recommendedName>
</protein>
<organism evidence="10 11">
    <name type="scientific">Septoria linicola</name>
    <dbReference type="NCBI Taxonomy" id="215465"/>
    <lineage>
        <taxon>Eukaryota</taxon>
        <taxon>Fungi</taxon>
        <taxon>Dikarya</taxon>
        <taxon>Ascomycota</taxon>
        <taxon>Pezizomycotina</taxon>
        <taxon>Dothideomycetes</taxon>
        <taxon>Dothideomycetidae</taxon>
        <taxon>Mycosphaerellales</taxon>
        <taxon>Mycosphaerellaceae</taxon>
        <taxon>Septoria</taxon>
    </lineage>
</organism>
<evidence type="ECO:0000256" key="1">
    <source>
        <dbReference type="ARBA" id="ARBA00004123"/>
    </source>
</evidence>
<name>A0A9Q9AMY6_9PEZI</name>
<feature type="compositionally biased region" description="Basic residues" evidence="8">
    <location>
        <begin position="264"/>
        <end position="278"/>
    </location>
</feature>
<evidence type="ECO:0000256" key="5">
    <source>
        <dbReference type="ARBA" id="ARBA00023242"/>
    </source>
</evidence>